<dbReference type="InterPro" id="IPR036397">
    <property type="entry name" value="RNaseH_sf"/>
</dbReference>
<accession>A0AAW2X5V9</accession>
<reference evidence="1" key="1">
    <citation type="submission" date="2020-06" db="EMBL/GenBank/DDBJ databases">
        <authorList>
            <person name="Li T."/>
            <person name="Hu X."/>
            <person name="Zhang T."/>
            <person name="Song X."/>
            <person name="Zhang H."/>
            <person name="Dai N."/>
            <person name="Sheng W."/>
            <person name="Hou X."/>
            <person name="Wei L."/>
        </authorList>
    </citation>
    <scope>NUCLEOTIDE SEQUENCE</scope>
    <source>
        <strain evidence="1">KEN1</strain>
        <tissue evidence="1">Leaf</tissue>
    </source>
</reference>
<protein>
    <submittedName>
        <fullName evidence="1">Uncharacterized protein</fullName>
    </submittedName>
</protein>
<dbReference type="Gene3D" id="3.30.420.10">
    <property type="entry name" value="Ribonuclease H-like superfamily/Ribonuclease H"/>
    <property type="match status" value="1"/>
</dbReference>
<name>A0AAW2X5V9_9LAMI</name>
<organism evidence="1">
    <name type="scientific">Sesamum latifolium</name>
    <dbReference type="NCBI Taxonomy" id="2727402"/>
    <lineage>
        <taxon>Eukaryota</taxon>
        <taxon>Viridiplantae</taxon>
        <taxon>Streptophyta</taxon>
        <taxon>Embryophyta</taxon>
        <taxon>Tracheophyta</taxon>
        <taxon>Spermatophyta</taxon>
        <taxon>Magnoliopsida</taxon>
        <taxon>eudicotyledons</taxon>
        <taxon>Gunneridae</taxon>
        <taxon>Pentapetalae</taxon>
        <taxon>asterids</taxon>
        <taxon>lamiids</taxon>
        <taxon>Lamiales</taxon>
        <taxon>Pedaliaceae</taxon>
        <taxon>Sesamum</taxon>
    </lineage>
</organism>
<proteinExistence type="predicted"/>
<dbReference type="EMBL" id="JACGWN010000005">
    <property type="protein sequence ID" value="KAL0448649.1"/>
    <property type="molecule type" value="Genomic_DNA"/>
</dbReference>
<dbReference type="InterPro" id="IPR012337">
    <property type="entry name" value="RNaseH-like_sf"/>
</dbReference>
<reference evidence="1" key="2">
    <citation type="journal article" date="2024" name="Plant">
        <title>Genomic evolution and insights into agronomic trait innovations of Sesamum species.</title>
        <authorList>
            <person name="Miao H."/>
            <person name="Wang L."/>
            <person name="Qu L."/>
            <person name="Liu H."/>
            <person name="Sun Y."/>
            <person name="Le M."/>
            <person name="Wang Q."/>
            <person name="Wei S."/>
            <person name="Zheng Y."/>
            <person name="Lin W."/>
            <person name="Duan Y."/>
            <person name="Cao H."/>
            <person name="Xiong S."/>
            <person name="Wang X."/>
            <person name="Wei L."/>
            <person name="Li C."/>
            <person name="Ma Q."/>
            <person name="Ju M."/>
            <person name="Zhao R."/>
            <person name="Li G."/>
            <person name="Mu C."/>
            <person name="Tian Q."/>
            <person name="Mei H."/>
            <person name="Zhang T."/>
            <person name="Gao T."/>
            <person name="Zhang H."/>
        </authorList>
    </citation>
    <scope>NUCLEOTIDE SEQUENCE</scope>
    <source>
        <strain evidence="1">KEN1</strain>
    </source>
</reference>
<dbReference type="PANTHER" id="PTHR48475">
    <property type="entry name" value="RIBONUCLEASE H"/>
    <property type="match status" value="1"/>
</dbReference>
<gene>
    <name evidence="1" type="ORF">Slati_1421300</name>
</gene>
<evidence type="ECO:0000313" key="1">
    <source>
        <dbReference type="EMBL" id="KAL0448649.1"/>
    </source>
</evidence>
<dbReference type="AlphaFoldDB" id="A0AAW2X5V9"/>
<dbReference type="GO" id="GO:0003676">
    <property type="term" value="F:nucleic acid binding"/>
    <property type="evidence" value="ECO:0007669"/>
    <property type="project" value="InterPro"/>
</dbReference>
<dbReference type="SUPFAM" id="SSF53098">
    <property type="entry name" value="Ribonuclease H-like"/>
    <property type="match status" value="1"/>
</dbReference>
<sequence>MQDWCAELGIQQRFMLVVYHQANRHVEVTNRILVQGIKSKLEHEGGQWVDALPGVLWPYRTTSKSTMRETPFNLVYELEVVIPAEAELEASKSSTMSRKAMITC</sequence>
<dbReference type="PANTHER" id="PTHR48475:SF2">
    <property type="entry name" value="RIBONUCLEASE H"/>
    <property type="match status" value="1"/>
</dbReference>
<comment type="caution">
    <text evidence="1">The sequence shown here is derived from an EMBL/GenBank/DDBJ whole genome shotgun (WGS) entry which is preliminary data.</text>
</comment>